<keyword evidence="2" id="KW-0808">Transferase</keyword>
<dbReference type="EMBL" id="JBDIVE010000004">
    <property type="protein sequence ID" value="MEN3068664.1"/>
    <property type="molecule type" value="Genomic_DNA"/>
</dbReference>
<dbReference type="PROSITE" id="PS51257">
    <property type="entry name" value="PROKAR_LIPOPROTEIN"/>
    <property type="match status" value="1"/>
</dbReference>
<keyword evidence="8" id="KW-1185">Reference proteome</keyword>
<evidence type="ECO:0000256" key="4">
    <source>
        <dbReference type="ARBA" id="ARBA00023145"/>
    </source>
</evidence>
<dbReference type="PANTHER" id="PTHR43199">
    <property type="entry name" value="GLUTATHIONE HYDROLASE"/>
    <property type="match status" value="1"/>
</dbReference>
<name>A0ABU9YY29_9RHOO</name>
<keyword evidence="6" id="KW-0732">Signal</keyword>
<evidence type="ECO:0000313" key="8">
    <source>
        <dbReference type="Proteomes" id="UP001410394"/>
    </source>
</evidence>
<evidence type="ECO:0000256" key="5">
    <source>
        <dbReference type="SAM" id="MobiDB-lite"/>
    </source>
</evidence>
<dbReference type="Proteomes" id="UP001410394">
    <property type="component" value="Unassembled WGS sequence"/>
</dbReference>
<dbReference type="Pfam" id="PF01019">
    <property type="entry name" value="G_glu_transpept"/>
    <property type="match status" value="1"/>
</dbReference>
<keyword evidence="3" id="KW-0378">Hydrolase</keyword>
<feature type="signal peptide" evidence="6">
    <location>
        <begin position="1"/>
        <end position="26"/>
    </location>
</feature>
<dbReference type="RefSeq" id="WP_345919436.1">
    <property type="nucleotide sequence ID" value="NZ_JBDIVE010000004.1"/>
</dbReference>
<evidence type="ECO:0000313" key="7">
    <source>
        <dbReference type="EMBL" id="MEN3068664.1"/>
    </source>
</evidence>
<dbReference type="InterPro" id="IPR051792">
    <property type="entry name" value="GGT_bact"/>
</dbReference>
<evidence type="ECO:0000256" key="3">
    <source>
        <dbReference type="ARBA" id="ARBA00022801"/>
    </source>
</evidence>
<dbReference type="Gene3D" id="1.10.246.130">
    <property type="match status" value="1"/>
</dbReference>
<dbReference type="InterPro" id="IPR029055">
    <property type="entry name" value="Ntn_hydrolases_N"/>
</dbReference>
<gene>
    <name evidence="7" type="ORF">ABDB84_09260</name>
</gene>
<dbReference type="Gene3D" id="3.60.20.40">
    <property type="match status" value="1"/>
</dbReference>
<dbReference type="PRINTS" id="PR01210">
    <property type="entry name" value="GGTRANSPTASE"/>
</dbReference>
<evidence type="ECO:0000256" key="1">
    <source>
        <dbReference type="ARBA" id="ARBA00009381"/>
    </source>
</evidence>
<dbReference type="InterPro" id="IPR043137">
    <property type="entry name" value="GGT_ssub_C"/>
</dbReference>
<sequence length="669" mass="68692">MNFRSPVKRGILIVSPILVALLAVVACSGNSPDTTTPSSASSTTSSTACTVLSNDGTSVVVGSGLAGDPAAPEPSSGYRTGKTTTYARNFMVTSASALASKAGCDVLAKGGDAADAAIAVQAVLGLTVPEATGIGGGAFMLYYDAKNKTVQAYDGRETAPAAATENYLRYVDDSSDQTTPKPSARASGRSIGTPGVLRMLELAHTDHGKLAWKDMFTDAVSLANKGFPISSRLADAISANRASLLRDPDALAYFLNADGSAKTVGTTLTNPAYATTLQAIADGGAKAFYTGTIGQAIVDKIAVTTGADASVITPGKTTLADLAAYEAKRRTAVCSTYRSYYVCGMPPPSSGGIAVAQTLGILETFDLGTSSFAPTAYDNEGGKPSVLGVHVISEAERLAYADRDKYVADTDFVPLPGGNWNAMLSKSYLTGRAGLISLAKSMGTATAGTFNTTTALAVDKTVEHGTSQFTIVDKSGNVLTMTTTVESSLGSFHFTKGFILNNQLTDFSATPSDTNGAIANRVQPGKRPRSSMAPTLVFKKSSDNGMGDFVMATGSPGGSTIIQYVVKTLVASLDWGLDAQQGTNMIDFGASNSATTSLGGEHPNLNTANSGANDSLIVGLKALGHTVSTSAQTSGIGTIMRATVKGESVWAGSTDPRREGVVLGDTFKP</sequence>
<feature type="region of interest" description="Disordered" evidence="5">
    <location>
        <begin position="169"/>
        <end position="191"/>
    </location>
</feature>
<evidence type="ECO:0000256" key="6">
    <source>
        <dbReference type="SAM" id="SignalP"/>
    </source>
</evidence>
<proteinExistence type="inferred from homology"/>
<reference evidence="7 8" key="1">
    <citation type="journal article" date="2018" name="Int. J. Syst. Evol. Microbiol.">
        <title>Uliginosibacterium sediminicola sp. nov., isolated from freshwater sediment.</title>
        <authorList>
            <person name="Hwang W.M."/>
            <person name="Kim S.M."/>
            <person name="Kang K."/>
            <person name="Ahn T.Y."/>
        </authorList>
    </citation>
    <scope>NUCLEOTIDE SEQUENCE [LARGE SCALE GENOMIC DNA]</scope>
    <source>
        <strain evidence="7 8">M1-21</strain>
    </source>
</reference>
<protein>
    <submittedName>
        <fullName evidence="7">Gamma-glutamyltransferase family protein</fullName>
    </submittedName>
</protein>
<comment type="caution">
    <text evidence="7">The sequence shown here is derived from an EMBL/GenBank/DDBJ whole genome shotgun (WGS) entry which is preliminary data.</text>
</comment>
<comment type="similarity">
    <text evidence="1">Belongs to the gamma-glutamyltransferase family.</text>
</comment>
<dbReference type="SUPFAM" id="SSF56235">
    <property type="entry name" value="N-terminal nucleophile aminohydrolases (Ntn hydrolases)"/>
    <property type="match status" value="1"/>
</dbReference>
<feature type="chain" id="PRO_5046120753" evidence="6">
    <location>
        <begin position="27"/>
        <end position="669"/>
    </location>
</feature>
<evidence type="ECO:0000256" key="2">
    <source>
        <dbReference type="ARBA" id="ARBA00022679"/>
    </source>
</evidence>
<keyword evidence="4" id="KW-0865">Zymogen</keyword>
<accession>A0ABU9YY29</accession>
<organism evidence="7 8">
    <name type="scientific">Uliginosibacterium sediminicola</name>
    <dbReference type="NCBI Taxonomy" id="2024550"/>
    <lineage>
        <taxon>Bacteria</taxon>
        <taxon>Pseudomonadati</taxon>
        <taxon>Pseudomonadota</taxon>
        <taxon>Betaproteobacteria</taxon>
        <taxon>Rhodocyclales</taxon>
        <taxon>Zoogloeaceae</taxon>
        <taxon>Uliginosibacterium</taxon>
    </lineage>
</organism>
<dbReference type="InterPro" id="IPR043138">
    <property type="entry name" value="GGT_lsub"/>
</dbReference>
<dbReference type="PANTHER" id="PTHR43199:SF1">
    <property type="entry name" value="GLUTATHIONE HYDROLASE PROENZYME"/>
    <property type="match status" value="1"/>
</dbReference>